<sequence>MYHVIEKLKEMFEPITINIDNLNIENEKDAFDKEDEQTNKEQIMLNNPDNAMDLLYEVKAKIYTILCYYYPDLIPQGLVSALLDPQLNEYENQNSNNANKTDNCMPNDNLLYTPCLLQLLEKDDSQVVNEIDEYFRIPEISLRKDPL</sequence>
<dbReference type="EMBL" id="CAJVPW010007979">
    <property type="protein sequence ID" value="CAG8588024.1"/>
    <property type="molecule type" value="Genomic_DNA"/>
</dbReference>
<name>A0ACA9MFZ7_9GLOM</name>
<feature type="non-terminal residue" evidence="1">
    <location>
        <position position="147"/>
    </location>
</feature>
<keyword evidence="2" id="KW-1185">Reference proteome</keyword>
<dbReference type="Proteomes" id="UP000789366">
    <property type="component" value="Unassembled WGS sequence"/>
</dbReference>
<evidence type="ECO:0000313" key="1">
    <source>
        <dbReference type="EMBL" id="CAG8588024.1"/>
    </source>
</evidence>
<reference evidence="1" key="1">
    <citation type="submission" date="2021-06" db="EMBL/GenBank/DDBJ databases">
        <authorList>
            <person name="Kallberg Y."/>
            <person name="Tangrot J."/>
            <person name="Rosling A."/>
        </authorList>
    </citation>
    <scope>NUCLEOTIDE SEQUENCE</scope>
    <source>
        <strain evidence="1">28 12/20/2015</strain>
    </source>
</reference>
<accession>A0ACA9MFZ7</accession>
<organism evidence="1 2">
    <name type="scientific">Cetraspora pellucida</name>
    <dbReference type="NCBI Taxonomy" id="1433469"/>
    <lineage>
        <taxon>Eukaryota</taxon>
        <taxon>Fungi</taxon>
        <taxon>Fungi incertae sedis</taxon>
        <taxon>Mucoromycota</taxon>
        <taxon>Glomeromycotina</taxon>
        <taxon>Glomeromycetes</taxon>
        <taxon>Diversisporales</taxon>
        <taxon>Gigasporaceae</taxon>
        <taxon>Cetraspora</taxon>
    </lineage>
</organism>
<protein>
    <submittedName>
        <fullName evidence="1">2982_t:CDS:1</fullName>
    </submittedName>
</protein>
<feature type="non-terminal residue" evidence="1">
    <location>
        <position position="1"/>
    </location>
</feature>
<proteinExistence type="predicted"/>
<comment type="caution">
    <text evidence="1">The sequence shown here is derived from an EMBL/GenBank/DDBJ whole genome shotgun (WGS) entry which is preliminary data.</text>
</comment>
<evidence type="ECO:0000313" key="2">
    <source>
        <dbReference type="Proteomes" id="UP000789366"/>
    </source>
</evidence>
<gene>
    <name evidence="1" type="ORF">SPELUC_LOCUS6637</name>
</gene>